<keyword evidence="1" id="KW-1133">Transmembrane helix</keyword>
<dbReference type="KEGG" id="vg:15926710"/>
<evidence type="ECO:0000256" key="1">
    <source>
        <dbReference type="SAM" id="Phobius"/>
    </source>
</evidence>
<dbReference type="EMBL" id="HQ317393">
    <property type="protein sequence ID" value="AGN30256.1"/>
    <property type="molecule type" value="Genomic_DNA"/>
</dbReference>
<evidence type="ECO:0000313" key="3">
    <source>
        <dbReference type="Proteomes" id="UP000201461"/>
    </source>
</evidence>
<name>R9TEQ0_9CAUD</name>
<evidence type="ECO:0000313" key="2">
    <source>
        <dbReference type="EMBL" id="AGN30256.1"/>
    </source>
</evidence>
<keyword evidence="1" id="KW-0472">Membrane</keyword>
<feature type="transmembrane region" description="Helical" evidence="1">
    <location>
        <begin position="40"/>
        <end position="66"/>
    </location>
</feature>
<dbReference type="RefSeq" id="YP_008125405.1">
    <property type="nucleotide sequence ID" value="NC_021529.2"/>
</dbReference>
<reference evidence="2 3" key="1">
    <citation type="journal article" date="2014" name="Genome Biol. Evol.">
        <title>Composite Conserved Promoter-Terminator Motifs (PeSLs) that Mediate Modular Shuffling in the Diverse T4-Like Myoviruses.</title>
        <authorList>
            <person name="Comeau A.M."/>
            <person name="Arbiol C."/>
            <person name="Krisch H.M."/>
        </authorList>
    </citation>
    <scope>NUCLEOTIDE SEQUENCE [LARGE SCALE GENOMIC DNA]</scope>
</reference>
<sequence>MTLDQIGFIIYGVVAVLVVIGFVIHEVVTNKDNDTPSEFGIQTICIALIWPVISILIIVVGGALAIETITTKLMNKLKGR</sequence>
<proteinExistence type="predicted"/>
<accession>R9TEQ0</accession>
<feature type="transmembrane region" description="Helical" evidence="1">
    <location>
        <begin position="7"/>
        <end position="28"/>
    </location>
</feature>
<dbReference type="GeneID" id="15926710"/>
<keyword evidence="1" id="KW-0812">Transmembrane</keyword>
<organism evidence="2 3">
    <name type="scientific">Vibrio phage nt-1</name>
    <dbReference type="NCBI Taxonomy" id="115992"/>
    <lineage>
        <taxon>Viruses</taxon>
        <taxon>Duplodnaviria</taxon>
        <taxon>Heunggongvirae</taxon>
        <taxon>Uroviricota</taxon>
        <taxon>Caudoviricetes</taxon>
        <taxon>Pantevenvirales</taxon>
        <taxon>Straboviridae</taxon>
        <taxon>Mylasvirus</taxon>
        <taxon>Mylasvirus persius</taxon>
    </lineage>
</organism>
<keyword evidence="3" id="KW-1185">Reference proteome</keyword>
<protein>
    <submittedName>
        <fullName evidence="2">Uncharacterized protein</fullName>
    </submittedName>
</protein>
<dbReference type="Proteomes" id="UP000201461">
    <property type="component" value="Segment"/>
</dbReference>
<gene>
    <name evidence="2" type="ORF">VPFG_00257</name>
</gene>